<dbReference type="SUPFAM" id="SSF51206">
    <property type="entry name" value="cAMP-binding domain-like"/>
    <property type="match status" value="1"/>
</dbReference>
<dbReference type="InterPro" id="IPR018490">
    <property type="entry name" value="cNMP-bd_dom_sf"/>
</dbReference>
<sequence length="153" mass="17025">MISAPTNLLSALPPEGRERLLELAREVAFPAGTRIFEEGRRADRFWVIRTGTVTLDLHVPGRRAAAVETLHPGDLLGWSWLFPPRTWHLGAETLSPVRAVEFDAARVRELCEADPVLGRAVFLRVAEIVGHRLQSARTRLLDLYGPYGSGPRP</sequence>
<protein>
    <recommendedName>
        <fullName evidence="1">Cyclic nucleotide-binding domain-containing protein</fullName>
    </recommendedName>
</protein>
<name>A0A2M8LTQ3_9ACTN</name>
<dbReference type="InterPro" id="IPR000595">
    <property type="entry name" value="cNMP-bd_dom"/>
</dbReference>
<keyword evidence="3" id="KW-1185">Reference proteome</keyword>
<reference evidence="2 3" key="1">
    <citation type="submission" date="2017-11" db="EMBL/GenBank/DDBJ databases">
        <title>Streptomyces carmine sp. nov., a novel actinomycete isolated from Sophora alopecuroides in Xinjiang, China.</title>
        <authorList>
            <person name="Wang Y."/>
            <person name="Luo X."/>
            <person name="Wan C."/>
            <person name="Zhang L."/>
        </authorList>
    </citation>
    <scope>NUCLEOTIDE SEQUENCE [LARGE SCALE GENOMIC DNA]</scope>
    <source>
        <strain evidence="2 3">TRM SA0054</strain>
    </source>
</reference>
<evidence type="ECO:0000313" key="2">
    <source>
        <dbReference type="EMBL" id="PJE95316.1"/>
    </source>
</evidence>
<dbReference type="InterPro" id="IPR050397">
    <property type="entry name" value="Env_Response_Regulators"/>
</dbReference>
<dbReference type="Gene3D" id="2.60.120.10">
    <property type="entry name" value="Jelly Rolls"/>
    <property type="match status" value="1"/>
</dbReference>
<dbReference type="GO" id="GO:0003700">
    <property type="term" value="F:DNA-binding transcription factor activity"/>
    <property type="evidence" value="ECO:0007669"/>
    <property type="project" value="TreeGrafter"/>
</dbReference>
<proteinExistence type="predicted"/>
<dbReference type="Proteomes" id="UP000230407">
    <property type="component" value="Unassembled WGS sequence"/>
</dbReference>
<feature type="domain" description="Cyclic nucleotide-binding" evidence="1">
    <location>
        <begin position="8"/>
        <end position="77"/>
    </location>
</feature>
<dbReference type="SMART" id="SM00100">
    <property type="entry name" value="cNMP"/>
    <property type="match status" value="1"/>
</dbReference>
<comment type="caution">
    <text evidence="2">The sequence shown here is derived from an EMBL/GenBank/DDBJ whole genome shotgun (WGS) entry which is preliminary data.</text>
</comment>
<dbReference type="AlphaFoldDB" id="A0A2M8LTQ3"/>
<dbReference type="PANTHER" id="PTHR24567:SF74">
    <property type="entry name" value="HTH-TYPE TRANSCRIPTIONAL REGULATOR ARCR"/>
    <property type="match status" value="1"/>
</dbReference>
<evidence type="ECO:0000313" key="3">
    <source>
        <dbReference type="Proteomes" id="UP000230407"/>
    </source>
</evidence>
<dbReference type="CDD" id="cd00038">
    <property type="entry name" value="CAP_ED"/>
    <property type="match status" value="1"/>
</dbReference>
<dbReference type="GO" id="GO:0005829">
    <property type="term" value="C:cytosol"/>
    <property type="evidence" value="ECO:0007669"/>
    <property type="project" value="TreeGrafter"/>
</dbReference>
<dbReference type="RefSeq" id="WP_100203960.1">
    <property type="nucleotide sequence ID" value="NZ_PGGW01000066.1"/>
</dbReference>
<accession>A0A2M8LTQ3</accession>
<dbReference type="PANTHER" id="PTHR24567">
    <property type="entry name" value="CRP FAMILY TRANSCRIPTIONAL REGULATORY PROTEIN"/>
    <property type="match status" value="1"/>
</dbReference>
<organism evidence="2 3">
    <name type="scientific">Streptomyces carminius</name>
    <dbReference type="NCBI Taxonomy" id="2665496"/>
    <lineage>
        <taxon>Bacteria</taxon>
        <taxon>Bacillati</taxon>
        <taxon>Actinomycetota</taxon>
        <taxon>Actinomycetes</taxon>
        <taxon>Kitasatosporales</taxon>
        <taxon>Streptomycetaceae</taxon>
        <taxon>Streptomyces</taxon>
    </lineage>
</organism>
<evidence type="ECO:0000259" key="1">
    <source>
        <dbReference type="PROSITE" id="PS50042"/>
    </source>
</evidence>
<gene>
    <name evidence="2" type="ORF">CUT44_23780</name>
</gene>
<dbReference type="Pfam" id="PF00027">
    <property type="entry name" value="cNMP_binding"/>
    <property type="match status" value="1"/>
</dbReference>
<dbReference type="PROSITE" id="PS50042">
    <property type="entry name" value="CNMP_BINDING_3"/>
    <property type="match status" value="1"/>
</dbReference>
<dbReference type="InterPro" id="IPR014710">
    <property type="entry name" value="RmlC-like_jellyroll"/>
</dbReference>
<dbReference type="EMBL" id="PGGW01000066">
    <property type="protein sequence ID" value="PJE95316.1"/>
    <property type="molecule type" value="Genomic_DNA"/>
</dbReference>